<evidence type="ECO:0000259" key="3">
    <source>
        <dbReference type="Pfam" id="PF14432"/>
    </source>
</evidence>
<keyword evidence="5" id="KW-1185">Reference proteome</keyword>
<dbReference type="InterPro" id="IPR046960">
    <property type="entry name" value="PPR_At4g14850-like_plant"/>
</dbReference>
<dbReference type="InterPro" id="IPR032867">
    <property type="entry name" value="DYW_dom"/>
</dbReference>
<dbReference type="InterPro" id="IPR002885">
    <property type="entry name" value="PPR_rpt"/>
</dbReference>
<dbReference type="EMBL" id="KZ503342">
    <property type="protein sequence ID" value="PKU65407.1"/>
    <property type="molecule type" value="Genomic_DNA"/>
</dbReference>
<dbReference type="Pfam" id="PF20431">
    <property type="entry name" value="E_motif"/>
    <property type="match status" value="1"/>
</dbReference>
<dbReference type="PANTHER" id="PTHR47926">
    <property type="entry name" value="PENTATRICOPEPTIDE REPEAT-CONTAINING PROTEIN"/>
    <property type="match status" value="1"/>
</dbReference>
<accession>A0A2I0VPS5</accession>
<name>A0A2I0VPS5_9ASPA</name>
<evidence type="ECO:0000256" key="2">
    <source>
        <dbReference type="PROSITE-ProRule" id="PRU00708"/>
    </source>
</evidence>
<dbReference type="Proteomes" id="UP000233837">
    <property type="component" value="Unassembled WGS sequence"/>
</dbReference>
<feature type="domain" description="DYW" evidence="3">
    <location>
        <begin position="228"/>
        <end position="275"/>
    </location>
</feature>
<sequence>MVAFIGHLHGLELYLPSVLRYCGKASGLEETRQIHAQVLKTYFKNDPFISNSILRMYLDLGEVEVARRVFNTMPKRNVISWNSMIFGCIKAGEGKWIHAFVCRNKLRFRESCISLHRDVLEVRSYWHCFSYLSKHFLQEESWRLEFYDDSSCYFLLSNLYAKAGKWGNVDAIRAVMKARVVRKNPGCSSVMINGIIHEFLVGKEMGVKCSEVIQAKLEEVTSKLKMEGYRPDWSQVLLDVEEEEKESLLGVHSEKLAIAFGLVNLDKGASIHIVKPQSVW</sequence>
<gene>
    <name evidence="4" type="primary">PCMP-H38</name>
    <name evidence="4" type="ORF">MA16_Dca013552</name>
</gene>
<dbReference type="Gene3D" id="1.25.40.10">
    <property type="entry name" value="Tetratricopeptide repeat domain"/>
    <property type="match status" value="1"/>
</dbReference>
<dbReference type="GO" id="GO:0009451">
    <property type="term" value="P:RNA modification"/>
    <property type="evidence" value="ECO:0007669"/>
    <property type="project" value="InterPro"/>
</dbReference>
<dbReference type="InterPro" id="IPR046848">
    <property type="entry name" value="E_motif"/>
</dbReference>
<evidence type="ECO:0000313" key="4">
    <source>
        <dbReference type="EMBL" id="PKU65407.1"/>
    </source>
</evidence>
<feature type="repeat" description="PPR" evidence="2">
    <location>
        <begin position="46"/>
        <end position="80"/>
    </location>
</feature>
<protein>
    <submittedName>
        <fullName evidence="4">Pentatricopeptide repeat-containing protein</fullName>
    </submittedName>
</protein>
<proteinExistence type="predicted"/>
<dbReference type="GO" id="GO:0008270">
    <property type="term" value="F:zinc ion binding"/>
    <property type="evidence" value="ECO:0007669"/>
    <property type="project" value="InterPro"/>
</dbReference>
<keyword evidence="1" id="KW-0677">Repeat</keyword>
<dbReference type="PROSITE" id="PS51375">
    <property type="entry name" value="PPR"/>
    <property type="match status" value="1"/>
</dbReference>
<dbReference type="Pfam" id="PF14432">
    <property type="entry name" value="DYW_deaminase"/>
    <property type="match status" value="1"/>
</dbReference>
<dbReference type="InterPro" id="IPR011990">
    <property type="entry name" value="TPR-like_helical_dom_sf"/>
</dbReference>
<organism evidence="4 5">
    <name type="scientific">Dendrobium catenatum</name>
    <dbReference type="NCBI Taxonomy" id="906689"/>
    <lineage>
        <taxon>Eukaryota</taxon>
        <taxon>Viridiplantae</taxon>
        <taxon>Streptophyta</taxon>
        <taxon>Embryophyta</taxon>
        <taxon>Tracheophyta</taxon>
        <taxon>Spermatophyta</taxon>
        <taxon>Magnoliopsida</taxon>
        <taxon>Liliopsida</taxon>
        <taxon>Asparagales</taxon>
        <taxon>Orchidaceae</taxon>
        <taxon>Epidendroideae</taxon>
        <taxon>Malaxideae</taxon>
        <taxon>Dendrobiinae</taxon>
        <taxon>Dendrobium</taxon>
    </lineage>
</organism>
<dbReference type="GO" id="GO:0003723">
    <property type="term" value="F:RNA binding"/>
    <property type="evidence" value="ECO:0007669"/>
    <property type="project" value="InterPro"/>
</dbReference>
<evidence type="ECO:0000256" key="1">
    <source>
        <dbReference type="ARBA" id="ARBA00022737"/>
    </source>
</evidence>
<dbReference type="AlphaFoldDB" id="A0A2I0VPS5"/>
<reference evidence="4 5" key="1">
    <citation type="journal article" date="2016" name="Sci. Rep.">
        <title>The Dendrobium catenatum Lindl. genome sequence provides insights into polysaccharide synthase, floral development and adaptive evolution.</title>
        <authorList>
            <person name="Zhang G.Q."/>
            <person name="Xu Q."/>
            <person name="Bian C."/>
            <person name="Tsai W.C."/>
            <person name="Yeh C.M."/>
            <person name="Liu K.W."/>
            <person name="Yoshida K."/>
            <person name="Zhang L.S."/>
            <person name="Chang S.B."/>
            <person name="Chen F."/>
            <person name="Shi Y."/>
            <person name="Su Y.Y."/>
            <person name="Zhang Y.Q."/>
            <person name="Chen L.J."/>
            <person name="Yin Y."/>
            <person name="Lin M."/>
            <person name="Huang H."/>
            <person name="Deng H."/>
            <person name="Wang Z.W."/>
            <person name="Zhu S.L."/>
            <person name="Zhao X."/>
            <person name="Deng C."/>
            <person name="Niu S.C."/>
            <person name="Huang J."/>
            <person name="Wang M."/>
            <person name="Liu G.H."/>
            <person name="Yang H.J."/>
            <person name="Xiao X.J."/>
            <person name="Hsiao Y.Y."/>
            <person name="Wu W.L."/>
            <person name="Chen Y.Y."/>
            <person name="Mitsuda N."/>
            <person name="Ohme-Takagi M."/>
            <person name="Luo Y.B."/>
            <person name="Van de Peer Y."/>
            <person name="Liu Z.J."/>
        </authorList>
    </citation>
    <scope>NUCLEOTIDE SEQUENCE [LARGE SCALE GENOMIC DNA]</scope>
    <source>
        <tissue evidence="4">The whole plant</tissue>
    </source>
</reference>
<dbReference type="Pfam" id="PF01535">
    <property type="entry name" value="PPR"/>
    <property type="match status" value="2"/>
</dbReference>
<reference evidence="4 5" key="2">
    <citation type="journal article" date="2017" name="Nature">
        <title>The Apostasia genome and the evolution of orchids.</title>
        <authorList>
            <person name="Zhang G.Q."/>
            <person name="Liu K.W."/>
            <person name="Li Z."/>
            <person name="Lohaus R."/>
            <person name="Hsiao Y.Y."/>
            <person name="Niu S.C."/>
            <person name="Wang J.Y."/>
            <person name="Lin Y.C."/>
            <person name="Xu Q."/>
            <person name="Chen L.J."/>
            <person name="Yoshida K."/>
            <person name="Fujiwara S."/>
            <person name="Wang Z.W."/>
            <person name="Zhang Y.Q."/>
            <person name="Mitsuda N."/>
            <person name="Wang M."/>
            <person name="Liu G.H."/>
            <person name="Pecoraro L."/>
            <person name="Huang H.X."/>
            <person name="Xiao X.J."/>
            <person name="Lin M."/>
            <person name="Wu X.Y."/>
            <person name="Wu W.L."/>
            <person name="Chen Y.Y."/>
            <person name="Chang S.B."/>
            <person name="Sakamoto S."/>
            <person name="Ohme-Takagi M."/>
            <person name="Yagi M."/>
            <person name="Zeng S.J."/>
            <person name="Shen C.Y."/>
            <person name="Yeh C.M."/>
            <person name="Luo Y.B."/>
            <person name="Tsai W.C."/>
            <person name="Van de Peer Y."/>
            <person name="Liu Z.J."/>
        </authorList>
    </citation>
    <scope>NUCLEOTIDE SEQUENCE [LARGE SCALE GENOMIC DNA]</scope>
    <source>
        <tissue evidence="4">The whole plant</tissue>
    </source>
</reference>
<evidence type="ECO:0000313" key="5">
    <source>
        <dbReference type="Proteomes" id="UP000233837"/>
    </source>
</evidence>